<evidence type="ECO:0000256" key="1">
    <source>
        <dbReference type="ARBA" id="ARBA00001698"/>
    </source>
</evidence>
<feature type="transmembrane region" description="Helical" evidence="19">
    <location>
        <begin position="6"/>
        <end position="25"/>
    </location>
</feature>
<keyword evidence="13 19" id="KW-1133">Transmembrane helix</keyword>
<protein>
    <recommendedName>
        <fullName evidence="7 18">Phosphatidate cytidylyltransferase</fullName>
        <ecNumber evidence="6 18">2.7.7.41</ecNumber>
    </recommendedName>
</protein>
<comment type="subcellular location">
    <subcellularLocation>
        <location evidence="2">Cell membrane</location>
        <topology evidence="2">Multi-pass membrane protein</topology>
    </subcellularLocation>
</comment>
<evidence type="ECO:0000256" key="10">
    <source>
        <dbReference type="ARBA" id="ARBA00022679"/>
    </source>
</evidence>
<dbReference type="Proteomes" id="UP000247555">
    <property type="component" value="Unassembled WGS sequence"/>
</dbReference>
<feature type="transmembrane region" description="Helical" evidence="19">
    <location>
        <begin position="173"/>
        <end position="194"/>
    </location>
</feature>
<comment type="pathway">
    <text evidence="3 18">Phospholipid metabolism; CDP-diacylglycerol biosynthesis; CDP-diacylglycerol from sn-glycerol 3-phosphate: step 3/3.</text>
</comment>
<dbReference type="EMBL" id="QJKI01000001">
    <property type="protein sequence ID" value="PXX81966.1"/>
    <property type="molecule type" value="Genomic_DNA"/>
</dbReference>
<evidence type="ECO:0000256" key="3">
    <source>
        <dbReference type="ARBA" id="ARBA00005119"/>
    </source>
</evidence>
<dbReference type="OrthoDB" id="9799199at2"/>
<evidence type="ECO:0000256" key="8">
    <source>
        <dbReference type="ARBA" id="ARBA00022475"/>
    </source>
</evidence>
<keyword evidence="17" id="KW-1208">Phospholipid metabolism</keyword>
<comment type="caution">
    <text evidence="20">The sequence shown here is derived from an EMBL/GenBank/DDBJ whole genome shotgun (WGS) entry which is preliminary data.</text>
</comment>
<comment type="catalytic activity">
    <reaction evidence="1 18">
        <text>a 1,2-diacyl-sn-glycero-3-phosphate + CTP + H(+) = a CDP-1,2-diacyl-sn-glycerol + diphosphate</text>
        <dbReference type="Rhea" id="RHEA:16229"/>
        <dbReference type="ChEBI" id="CHEBI:15378"/>
        <dbReference type="ChEBI" id="CHEBI:33019"/>
        <dbReference type="ChEBI" id="CHEBI:37563"/>
        <dbReference type="ChEBI" id="CHEBI:58332"/>
        <dbReference type="ChEBI" id="CHEBI:58608"/>
        <dbReference type="EC" id="2.7.7.41"/>
    </reaction>
</comment>
<keyword evidence="15 19" id="KW-0472">Membrane</keyword>
<evidence type="ECO:0000256" key="7">
    <source>
        <dbReference type="ARBA" id="ARBA00019373"/>
    </source>
</evidence>
<proteinExistence type="inferred from homology"/>
<evidence type="ECO:0000256" key="9">
    <source>
        <dbReference type="ARBA" id="ARBA00022516"/>
    </source>
</evidence>
<evidence type="ECO:0000313" key="21">
    <source>
        <dbReference type="Proteomes" id="UP000247555"/>
    </source>
</evidence>
<dbReference type="GO" id="GO:0004605">
    <property type="term" value="F:phosphatidate cytidylyltransferase activity"/>
    <property type="evidence" value="ECO:0007669"/>
    <property type="project" value="UniProtKB-EC"/>
</dbReference>
<comment type="pathway">
    <text evidence="4">Lipid metabolism.</text>
</comment>
<evidence type="ECO:0000256" key="16">
    <source>
        <dbReference type="ARBA" id="ARBA00023209"/>
    </source>
</evidence>
<reference evidence="20 21" key="1">
    <citation type="submission" date="2018-05" db="EMBL/GenBank/DDBJ databases">
        <title>Genomic Encyclopedia of Type Strains, Phase IV (KMG-IV): sequencing the most valuable type-strain genomes for metagenomic binning, comparative biology and taxonomic classification.</title>
        <authorList>
            <person name="Goeker M."/>
        </authorList>
    </citation>
    <scope>NUCLEOTIDE SEQUENCE [LARGE SCALE GENOMIC DNA]</scope>
    <source>
        <strain evidence="20 21">DSM 29661</strain>
    </source>
</reference>
<evidence type="ECO:0000256" key="4">
    <source>
        <dbReference type="ARBA" id="ARBA00005189"/>
    </source>
</evidence>
<keyword evidence="11 18" id="KW-0812">Transmembrane</keyword>
<feature type="transmembrane region" description="Helical" evidence="19">
    <location>
        <begin position="131"/>
        <end position="152"/>
    </location>
</feature>
<keyword evidence="14" id="KW-0443">Lipid metabolism</keyword>
<feature type="transmembrane region" description="Helical" evidence="19">
    <location>
        <begin position="74"/>
        <end position="95"/>
    </location>
</feature>
<evidence type="ECO:0000256" key="2">
    <source>
        <dbReference type="ARBA" id="ARBA00004651"/>
    </source>
</evidence>
<name>A0A318L1Y2_9NEIS</name>
<dbReference type="PROSITE" id="PS01315">
    <property type="entry name" value="CDS"/>
    <property type="match status" value="1"/>
</dbReference>
<feature type="transmembrane region" description="Helical" evidence="19">
    <location>
        <begin position="200"/>
        <end position="220"/>
    </location>
</feature>
<dbReference type="UniPathway" id="UPA00557">
    <property type="reaction ID" value="UER00614"/>
</dbReference>
<evidence type="ECO:0000256" key="12">
    <source>
        <dbReference type="ARBA" id="ARBA00022695"/>
    </source>
</evidence>
<evidence type="ECO:0000256" key="14">
    <source>
        <dbReference type="ARBA" id="ARBA00023098"/>
    </source>
</evidence>
<keyword evidence="12 18" id="KW-0548">Nucleotidyltransferase</keyword>
<accession>A0A318L1Y2</accession>
<sequence length="268" mass="29329">MLIPRIITAVFLVAFMLGGLFYLPAPYWPAFAAVIILPALWEWTRLFHITGLAQIGYLGFSALMMYAVACTGQMPGAGMQVLSLLMWLVVAPLWLWRRWKLVDRNQAAMLGWLLLMPAWFALLAWRPGPEQGPALLAVMALVWIADTAAYFAGRAFGKHKLAPAISPGKSWEGVAGGMLATGIYTLWVGHSGVFDFSLPWWGWLAAGWALTAVSVVGDLLESWFKRAAGVKDSSQLLPGHGGVLDRIDSLIAVLAVSQAARYLATQWM</sequence>
<evidence type="ECO:0000256" key="19">
    <source>
        <dbReference type="SAM" id="Phobius"/>
    </source>
</evidence>
<evidence type="ECO:0000256" key="11">
    <source>
        <dbReference type="ARBA" id="ARBA00022692"/>
    </source>
</evidence>
<evidence type="ECO:0000256" key="5">
    <source>
        <dbReference type="ARBA" id="ARBA00010185"/>
    </source>
</evidence>
<dbReference type="RefSeq" id="WP_110389276.1">
    <property type="nucleotide sequence ID" value="NZ_QJKI01000001.1"/>
</dbReference>
<comment type="similarity">
    <text evidence="5 18">Belongs to the CDS family.</text>
</comment>
<evidence type="ECO:0000256" key="15">
    <source>
        <dbReference type="ARBA" id="ARBA00023136"/>
    </source>
</evidence>
<keyword evidence="21" id="KW-1185">Reference proteome</keyword>
<dbReference type="GO" id="GO:0016024">
    <property type="term" value="P:CDP-diacylglycerol biosynthetic process"/>
    <property type="evidence" value="ECO:0007669"/>
    <property type="project" value="UniProtKB-UniPathway"/>
</dbReference>
<evidence type="ECO:0000256" key="6">
    <source>
        <dbReference type="ARBA" id="ARBA00012487"/>
    </source>
</evidence>
<feature type="transmembrane region" description="Helical" evidence="19">
    <location>
        <begin position="107"/>
        <end position="125"/>
    </location>
</feature>
<evidence type="ECO:0000256" key="17">
    <source>
        <dbReference type="ARBA" id="ARBA00023264"/>
    </source>
</evidence>
<organism evidence="20 21">
    <name type="scientific">Rivihabitans pingtungensis</name>
    <dbReference type="NCBI Taxonomy" id="1054498"/>
    <lineage>
        <taxon>Bacteria</taxon>
        <taxon>Pseudomonadati</taxon>
        <taxon>Pseudomonadota</taxon>
        <taxon>Betaproteobacteria</taxon>
        <taxon>Neisseriales</taxon>
        <taxon>Aquaspirillaceae</taxon>
        <taxon>Rivihabitans</taxon>
    </lineage>
</organism>
<keyword evidence="8" id="KW-1003">Cell membrane</keyword>
<dbReference type="PANTHER" id="PTHR46382">
    <property type="entry name" value="PHOSPHATIDATE CYTIDYLYLTRANSFERASE"/>
    <property type="match status" value="1"/>
</dbReference>
<dbReference type="EC" id="2.7.7.41" evidence="6 18"/>
<dbReference type="PANTHER" id="PTHR46382:SF1">
    <property type="entry name" value="PHOSPHATIDATE CYTIDYLYLTRANSFERASE"/>
    <property type="match status" value="1"/>
</dbReference>
<keyword evidence="9" id="KW-0444">Lipid biosynthesis</keyword>
<dbReference type="AlphaFoldDB" id="A0A318L1Y2"/>
<evidence type="ECO:0000256" key="18">
    <source>
        <dbReference type="RuleBase" id="RU003938"/>
    </source>
</evidence>
<dbReference type="Pfam" id="PF01148">
    <property type="entry name" value="CTP_transf_1"/>
    <property type="match status" value="1"/>
</dbReference>
<feature type="transmembrane region" description="Helical" evidence="19">
    <location>
        <begin position="46"/>
        <end position="68"/>
    </location>
</feature>
<keyword evidence="10 18" id="KW-0808">Transferase</keyword>
<keyword evidence="16" id="KW-0594">Phospholipid biosynthesis</keyword>
<dbReference type="InterPro" id="IPR000374">
    <property type="entry name" value="PC_trans"/>
</dbReference>
<dbReference type="GO" id="GO:0005886">
    <property type="term" value="C:plasma membrane"/>
    <property type="evidence" value="ECO:0007669"/>
    <property type="project" value="UniProtKB-SubCell"/>
</dbReference>
<evidence type="ECO:0000313" key="20">
    <source>
        <dbReference type="EMBL" id="PXX81966.1"/>
    </source>
</evidence>
<evidence type="ECO:0000256" key="13">
    <source>
        <dbReference type="ARBA" id="ARBA00022989"/>
    </source>
</evidence>
<gene>
    <name evidence="20" type="ORF">DFR34_101198</name>
</gene>